<protein>
    <submittedName>
        <fullName evidence="2">Uncharacterized protein</fullName>
    </submittedName>
</protein>
<feature type="signal peptide" evidence="1">
    <location>
        <begin position="1"/>
        <end position="21"/>
    </location>
</feature>
<sequence length="117" mass="12742">MKLHTITTLLATLTISTASLAEGVKEVLMGVDIQPKSLVLHVASGGCTSKSDFKIDIRKDKNAQHPLQVTIFRQVPDYCEAHIPNGIKLYYDRASLGLSGDIEFTLTNAIGTTSPHY</sequence>
<organism evidence="2 3">
    <name type="scientific">Zooshikella ganghwensis</name>
    <dbReference type="NCBI Taxonomy" id="202772"/>
    <lineage>
        <taxon>Bacteria</taxon>
        <taxon>Pseudomonadati</taxon>
        <taxon>Pseudomonadota</taxon>
        <taxon>Gammaproteobacteria</taxon>
        <taxon>Oceanospirillales</taxon>
        <taxon>Zooshikellaceae</taxon>
        <taxon>Zooshikella</taxon>
    </lineage>
</organism>
<evidence type="ECO:0000256" key="1">
    <source>
        <dbReference type="SAM" id="SignalP"/>
    </source>
</evidence>
<comment type="caution">
    <text evidence="2">The sequence shown here is derived from an EMBL/GenBank/DDBJ whole genome shotgun (WGS) entry which is preliminary data.</text>
</comment>
<accession>A0A4P9VME6</accession>
<dbReference type="Proteomes" id="UP000257039">
    <property type="component" value="Unassembled WGS sequence"/>
</dbReference>
<name>A0A4P9VME6_9GAMM</name>
<gene>
    <name evidence="2" type="ORF">B9G39_08915</name>
</gene>
<dbReference type="EMBL" id="NDXW01000001">
    <property type="protein sequence ID" value="RDH43554.1"/>
    <property type="molecule type" value="Genomic_DNA"/>
</dbReference>
<dbReference type="AlphaFoldDB" id="A0A4P9VME6"/>
<evidence type="ECO:0000313" key="3">
    <source>
        <dbReference type="Proteomes" id="UP000257039"/>
    </source>
</evidence>
<keyword evidence="1" id="KW-0732">Signal</keyword>
<dbReference type="RefSeq" id="WP_094786866.1">
    <property type="nucleotide sequence ID" value="NZ_NDXW01000001.1"/>
</dbReference>
<proteinExistence type="predicted"/>
<feature type="chain" id="PRO_5020677416" evidence="1">
    <location>
        <begin position="22"/>
        <end position="117"/>
    </location>
</feature>
<evidence type="ECO:0000313" key="2">
    <source>
        <dbReference type="EMBL" id="RDH43554.1"/>
    </source>
</evidence>
<reference evidence="2 3" key="1">
    <citation type="submission" date="2017-04" db="EMBL/GenBank/DDBJ databases">
        <title>Draft genome sequence of Zooshikella ganghwensis VG4 isolated from Red Sea sediments.</title>
        <authorList>
            <person name="Rehman Z."/>
            <person name="Alam I."/>
            <person name="Kamau A."/>
            <person name="Bajic V."/>
            <person name="Leiknes T."/>
        </authorList>
    </citation>
    <scope>NUCLEOTIDE SEQUENCE [LARGE SCALE GENOMIC DNA]</scope>
    <source>
        <strain evidence="2 3">VG4</strain>
    </source>
</reference>
<keyword evidence="3" id="KW-1185">Reference proteome</keyword>